<dbReference type="InterPro" id="IPR024607">
    <property type="entry name" value="Sulfatase_CS"/>
</dbReference>
<accession>A0A1X9NKS3</accession>
<dbReference type="Gene3D" id="3.40.720.10">
    <property type="entry name" value="Alkaline Phosphatase, subunit A"/>
    <property type="match status" value="1"/>
</dbReference>
<dbReference type="STRING" id="716816.BST96_10725"/>
<evidence type="ECO:0000256" key="3">
    <source>
        <dbReference type="ARBA" id="ARBA00022801"/>
    </source>
</evidence>
<dbReference type="InterPro" id="IPR047115">
    <property type="entry name" value="ARSB"/>
</dbReference>
<protein>
    <recommendedName>
        <fullName evidence="7">Sulfatase N-terminal domain-containing protein</fullName>
    </recommendedName>
</protein>
<feature type="domain" description="Sulfatase N-terminal" evidence="7">
    <location>
        <begin position="31"/>
        <end position="371"/>
    </location>
</feature>
<dbReference type="Gene3D" id="3.30.1120.10">
    <property type="match status" value="1"/>
</dbReference>
<dbReference type="Proteomes" id="UP000193450">
    <property type="component" value="Chromosome"/>
</dbReference>
<gene>
    <name evidence="8" type="ORF">BST96_10725</name>
</gene>
<dbReference type="InterPro" id="IPR017850">
    <property type="entry name" value="Alkaline_phosphatase_core_sf"/>
</dbReference>
<keyword evidence="6" id="KW-0732">Signal</keyword>
<name>A0A1X9NKS3_9GAMM</name>
<evidence type="ECO:0000313" key="8">
    <source>
        <dbReference type="EMBL" id="ARN74553.1"/>
    </source>
</evidence>
<reference evidence="8 9" key="1">
    <citation type="submission" date="2016-11" db="EMBL/GenBank/DDBJ databases">
        <title>Trade-off between light-utilization and light-protection in marine flavobacteria.</title>
        <authorList>
            <person name="Kumagai Y."/>
        </authorList>
    </citation>
    <scope>NUCLEOTIDE SEQUENCE [LARGE SCALE GENOMIC DNA]</scope>
    <source>
        <strain evidence="8 9">NBRC 107125</strain>
    </source>
</reference>
<dbReference type="SUPFAM" id="SSF53649">
    <property type="entry name" value="Alkaline phosphatase-like"/>
    <property type="match status" value="1"/>
</dbReference>
<keyword evidence="9" id="KW-1185">Reference proteome</keyword>
<dbReference type="CDD" id="cd16029">
    <property type="entry name" value="4-S"/>
    <property type="match status" value="1"/>
</dbReference>
<evidence type="ECO:0000256" key="4">
    <source>
        <dbReference type="ARBA" id="ARBA00022837"/>
    </source>
</evidence>
<dbReference type="Pfam" id="PF00884">
    <property type="entry name" value="Sulfatase"/>
    <property type="match status" value="1"/>
</dbReference>
<dbReference type="GO" id="GO:0046872">
    <property type="term" value="F:metal ion binding"/>
    <property type="evidence" value="ECO:0007669"/>
    <property type="project" value="UniProtKB-KW"/>
</dbReference>
<evidence type="ECO:0000256" key="5">
    <source>
        <dbReference type="ARBA" id="ARBA00023180"/>
    </source>
</evidence>
<keyword evidence="2" id="KW-0479">Metal-binding</keyword>
<dbReference type="OrthoDB" id="974590at2"/>
<dbReference type="GO" id="GO:0008484">
    <property type="term" value="F:sulfuric ester hydrolase activity"/>
    <property type="evidence" value="ECO:0007669"/>
    <property type="project" value="InterPro"/>
</dbReference>
<dbReference type="PROSITE" id="PS00523">
    <property type="entry name" value="SULFATASE_1"/>
    <property type="match status" value="1"/>
</dbReference>
<feature type="chain" id="PRO_5012553089" description="Sulfatase N-terminal domain-containing protein" evidence="6">
    <location>
        <begin position="27"/>
        <end position="493"/>
    </location>
</feature>
<keyword evidence="5" id="KW-0325">Glycoprotein</keyword>
<dbReference type="PANTHER" id="PTHR10342:SF274">
    <property type="entry name" value="ARYLSULFATASE B"/>
    <property type="match status" value="1"/>
</dbReference>
<dbReference type="InterPro" id="IPR000917">
    <property type="entry name" value="Sulfatase_N"/>
</dbReference>
<evidence type="ECO:0000259" key="7">
    <source>
        <dbReference type="Pfam" id="PF00884"/>
    </source>
</evidence>
<evidence type="ECO:0000256" key="2">
    <source>
        <dbReference type="ARBA" id="ARBA00022723"/>
    </source>
</evidence>
<dbReference type="RefSeq" id="WP_085758700.1">
    <property type="nucleotide sequence ID" value="NZ_CP019343.1"/>
</dbReference>
<feature type="signal peptide" evidence="6">
    <location>
        <begin position="1"/>
        <end position="26"/>
    </location>
</feature>
<evidence type="ECO:0000256" key="1">
    <source>
        <dbReference type="ARBA" id="ARBA00008779"/>
    </source>
</evidence>
<evidence type="ECO:0000256" key="6">
    <source>
        <dbReference type="SAM" id="SignalP"/>
    </source>
</evidence>
<dbReference type="AlphaFoldDB" id="A0A1X9NKS3"/>
<proteinExistence type="inferred from homology"/>
<keyword evidence="3" id="KW-0378">Hydrolase</keyword>
<keyword evidence="4" id="KW-0106">Calcium</keyword>
<sequence length="493" mass="55407">MYKIVLRFFVFSLYLYSLLSPVAVFADADAPNIVIILADDMGWNDVGYHGSEIRTPHIDQLAADGLQLDRFYAQSTCTPTRAALMTGKSPQSLGIYSPLSKLNPKGLPPTEKLMPEYLREVGYQSFLVGKWHLGFRESAYQPLARGFDHFYGHLTGGIGYWDHVHGGGLDWQRNGKTLREDGYSTHLMTAEIDRLIKLRDRSKPMFLYAAFNAPHLPNEAPEETIAQYESIANPNRRIHAAMVGELDAAIGALIKTLDEQGMLENTLIWFMSDNGGLNSSAMPAPMVRVSGILQNWLGAPLPITFLEFMRTNTLDSASDNSPYRKGKQSIYEGGVRVPSFLYWKGKFKPGLNTQMITVQDVLPTILSAAGIQVLSPQSNLQGVDQWLNLTAGIVSKPRDYLVNGFDGEALYRFPWKLLALSSGEFELYRLDKDPEEFTDVSENHPDIVAELQLALEAYPRRESIHIPVWRAAMDMDFFGGKEDRIPWSEIEYQ</sequence>
<comment type="similarity">
    <text evidence="1">Belongs to the sulfatase family.</text>
</comment>
<evidence type="ECO:0000313" key="9">
    <source>
        <dbReference type="Proteomes" id="UP000193450"/>
    </source>
</evidence>
<dbReference type="PANTHER" id="PTHR10342">
    <property type="entry name" value="ARYLSULFATASE"/>
    <property type="match status" value="1"/>
</dbReference>
<dbReference type="KEGG" id="osg:BST96_10725"/>
<organism evidence="8 9">
    <name type="scientific">Oceanicoccus sagamiensis</name>
    <dbReference type="NCBI Taxonomy" id="716816"/>
    <lineage>
        <taxon>Bacteria</taxon>
        <taxon>Pseudomonadati</taxon>
        <taxon>Pseudomonadota</taxon>
        <taxon>Gammaproteobacteria</taxon>
        <taxon>Cellvibrionales</taxon>
        <taxon>Spongiibacteraceae</taxon>
        <taxon>Oceanicoccus</taxon>
    </lineage>
</organism>
<dbReference type="EMBL" id="CP019343">
    <property type="protein sequence ID" value="ARN74553.1"/>
    <property type="molecule type" value="Genomic_DNA"/>
</dbReference>
<dbReference type="PROSITE" id="PS00149">
    <property type="entry name" value="SULFATASE_2"/>
    <property type="match status" value="1"/>
</dbReference>